<dbReference type="AlphaFoldDB" id="A0A8K0NTI2"/>
<sequence>MSRLFNVFVKQVEGYCGDSSMPVWDSMMKGGFEVPDEKRPQDFYVTNPSTGSNLLREVDDRVESPKDGEKGSSASASDQFTEYASPPGGISYRPLGPMMFRVMPDGAPVPGDGPQHFPKDEDAEEYALLRSRFVLPPHDGPKKGRSSSESEEKNLKSEESSEIDNLGQYQYTLVK</sequence>
<dbReference type="Proteomes" id="UP000792457">
    <property type="component" value="Unassembled WGS sequence"/>
</dbReference>
<proteinExistence type="predicted"/>
<dbReference type="OrthoDB" id="6359856at2759"/>
<comment type="caution">
    <text evidence="2">The sequence shown here is derived from an EMBL/GenBank/DDBJ whole genome shotgun (WGS) entry which is preliminary data.</text>
</comment>
<organism evidence="2 3">
    <name type="scientific">Ladona fulva</name>
    <name type="common">Scarce chaser dragonfly</name>
    <name type="synonym">Libellula fulva</name>
    <dbReference type="NCBI Taxonomy" id="123851"/>
    <lineage>
        <taxon>Eukaryota</taxon>
        <taxon>Metazoa</taxon>
        <taxon>Ecdysozoa</taxon>
        <taxon>Arthropoda</taxon>
        <taxon>Hexapoda</taxon>
        <taxon>Insecta</taxon>
        <taxon>Pterygota</taxon>
        <taxon>Palaeoptera</taxon>
        <taxon>Odonata</taxon>
        <taxon>Epiprocta</taxon>
        <taxon>Anisoptera</taxon>
        <taxon>Libelluloidea</taxon>
        <taxon>Libellulidae</taxon>
        <taxon>Ladona</taxon>
    </lineage>
</organism>
<accession>A0A8K0NTI2</accession>
<gene>
    <name evidence="2" type="ORF">J437_LFUL001799</name>
</gene>
<feature type="compositionally biased region" description="Polar residues" evidence="1">
    <location>
        <begin position="44"/>
        <end position="53"/>
    </location>
</feature>
<reference evidence="2" key="1">
    <citation type="submission" date="2013-04" db="EMBL/GenBank/DDBJ databases">
        <authorList>
            <person name="Qu J."/>
            <person name="Murali S.C."/>
            <person name="Bandaranaike D."/>
            <person name="Bellair M."/>
            <person name="Blankenburg K."/>
            <person name="Chao H."/>
            <person name="Dinh H."/>
            <person name="Doddapaneni H."/>
            <person name="Downs B."/>
            <person name="Dugan-Rocha S."/>
            <person name="Elkadiri S."/>
            <person name="Gnanaolivu R.D."/>
            <person name="Hernandez B."/>
            <person name="Javaid M."/>
            <person name="Jayaseelan J.C."/>
            <person name="Lee S."/>
            <person name="Li M."/>
            <person name="Ming W."/>
            <person name="Munidasa M."/>
            <person name="Muniz J."/>
            <person name="Nguyen L."/>
            <person name="Ongeri F."/>
            <person name="Osuji N."/>
            <person name="Pu L.-L."/>
            <person name="Puazo M."/>
            <person name="Qu C."/>
            <person name="Quiroz J."/>
            <person name="Raj R."/>
            <person name="Weissenberger G."/>
            <person name="Xin Y."/>
            <person name="Zou X."/>
            <person name="Han Y."/>
            <person name="Richards S."/>
            <person name="Worley K."/>
            <person name="Muzny D."/>
            <person name="Gibbs R."/>
        </authorList>
    </citation>
    <scope>NUCLEOTIDE SEQUENCE</scope>
    <source>
        <strain evidence="2">Sampled in the wild</strain>
    </source>
</reference>
<name>A0A8K0NTI2_LADFU</name>
<dbReference type="EMBL" id="KZ308184">
    <property type="protein sequence ID" value="KAG8224105.1"/>
    <property type="molecule type" value="Genomic_DNA"/>
</dbReference>
<feature type="compositionally biased region" description="Basic and acidic residues" evidence="1">
    <location>
        <begin position="139"/>
        <end position="159"/>
    </location>
</feature>
<reference evidence="2" key="2">
    <citation type="submission" date="2017-10" db="EMBL/GenBank/DDBJ databases">
        <title>Ladona fulva Genome sequencing and assembly.</title>
        <authorList>
            <person name="Murali S."/>
            <person name="Richards S."/>
            <person name="Bandaranaike D."/>
            <person name="Bellair M."/>
            <person name="Blankenburg K."/>
            <person name="Chao H."/>
            <person name="Dinh H."/>
            <person name="Doddapaneni H."/>
            <person name="Dugan-Rocha S."/>
            <person name="Elkadiri S."/>
            <person name="Gnanaolivu R."/>
            <person name="Hernandez B."/>
            <person name="Skinner E."/>
            <person name="Javaid M."/>
            <person name="Lee S."/>
            <person name="Li M."/>
            <person name="Ming W."/>
            <person name="Munidasa M."/>
            <person name="Muniz J."/>
            <person name="Nguyen L."/>
            <person name="Hughes D."/>
            <person name="Osuji N."/>
            <person name="Pu L.-L."/>
            <person name="Puazo M."/>
            <person name="Qu C."/>
            <person name="Quiroz J."/>
            <person name="Raj R."/>
            <person name="Weissenberger G."/>
            <person name="Xin Y."/>
            <person name="Zou X."/>
            <person name="Han Y."/>
            <person name="Worley K."/>
            <person name="Muzny D."/>
            <person name="Gibbs R."/>
        </authorList>
    </citation>
    <scope>NUCLEOTIDE SEQUENCE</scope>
    <source>
        <strain evidence="2">Sampled in the wild</strain>
    </source>
</reference>
<evidence type="ECO:0000313" key="3">
    <source>
        <dbReference type="Proteomes" id="UP000792457"/>
    </source>
</evidence>
<protein>
    <submittedName>
        <fullName evidence="2">Uncharacterized protein</fullName>
    </submittedName>
</protein>
<evidence type="ECO:0000256" key="1">
    <source>
        <dbReference type="SAM" id="MobiDB-lite"/>
    </source>
</evidence>
<keyword evidence="3" id="KW-1185">Reference proteome</keyword>
<evidence type="ECO:0000313" key="2">
    <source>
        <dbReference type="EMBL" id="KAG8224105.1"/>
    </source>
</evidence>
<feature type="region of interest" description="Disordered" evidence="1">
    <location>
        <begin position="37"/>
        <end position="175"/>
    </location>
</feature>
<feature type="compositionally biased region" description="Basic and acidic residues" evidence="1">
    <location>
        <begin position="56"/>
        <end position="70"/>
    </location>
</feature>
<feature type="compositionally biased region" description="Polar residues" evidence="1">
    <location>
        <begin position="72"/>
        <end position="82"/>
    </location>
</feature>